<gene>
    <name evidence="8" type="primary">LOC104590197</name>
</gene>
<dbReference type="OMA" id="NRTIINC"/>
<name>A0A1U7ZG36_NELNU</name>
<evidence type="ECO:0000256" key="2">
    <source>
        <dbReference type="ARBA" id="ARBA00022771"/>
    </source>
</evidence>
<dbReference type="RefSeq" id="XP_010247057.1">
    <property type="nucleotide sequence ID" value="XM_010248755.2"/>
</dbReference>
<dbReference type="InterPro" id="IPR017907">
    <property type="entry name" value="Znf_RING_CS"/>
</dbReference>
<feature type="region of interest" description="Disordered" evidence="5">
    <location>
        <begin position="21"/>
        <end position="65"/>
    </location>
</feature>
<dbReference type="PANTHER" id="PTHR47094">
    <property type="entry name" value="ELFLESS, ISOFORM B"/>
    <property type="match status" value="1"/>
</dbReference>
<dbReference type="InParanoid" id="A0A1U7ZG36"/>
<dbReference type="GO" id="GO:0008270">
    <property type="term" value="F:zinc ion binding"/>
    <property type="evidence" value="ECO:0007669"/>
    <property type="project" value="UniProtKB-KW"/>
</dbReference>
<keyword evidence="1" id="KW-0479">Metal-binding</keyword>
<dbReference type="GO" id="GO:0032183">
    <property type="term" value="F:SUMO binding"/>
    <property type="evidence" value="ECO:0000318"/>
    <property type="project" value="GO_Central"/>
</dbReference>
<dbReference type="InterPro" id="IPR049627">
    <property type="entry name" value="SLX8"/>
</dbReference>
<feature type="domain" description="RING-type" evidence="6">
    <location>
        <begin position="177"/>
        <end position="215"/>
    </location>
</feature>
<evidence type="ECO:0000256" key="3">
    <source>
        <dbReference type="ARBA" id="ARBA00022833"/>
    </source>
</evidence>
<dbReference type="SUPFAM" id="SSF57850">
    <property type="entry name" value="RING/U-box"/>
    <property type="match status" value="1"/>
</dbReference>
<feature type="compositionally biased region" description="Polar residues" evidence="5">
    <location>
        <begin position="41"/>
        <end position="54"/>
    </location>
</feature>
<protein>
    <submittedName>
        <fullName evidence="8">Uncharacterized RING finger protein C548.05c-like isoform X1</fullName>
    </submittedName>
</protein>
<dbReference type="Proteomes" id="UP000189703">
    <property type="component" value="Unplaced"/>
</dbReference>
<evidence type="ECO:0000313" key="7">
    <source>
        <dbReference type="Proteomes" id="UP000189703"/>
    </source>
</evidence>
<evidence type="ECO:0000313" key="8">
    <source>
        <dbReference type="RefSeq" id="XP_010247057.1"/>
    </source>
</evidence>
<keyword evidence="3" id="KW-0862">Zinc</keyword>
<feature type="compositionally biased region" description="Pro residues" evidence="5">
    <location>
        <begin position="161"/>
        <end position="172"/>
    </location>
</feature>
<dbReference type="GO" id="GO:0006511">
    <property type="term" value="P:ubiquitin-dependent protein catabolic process"/>
    <property type="evidence" value="ECO:0000318"/>
    <property type="project" value="GO_Central"/>
</dbReference>
<dbReference type="STRING" id="4432.A0A1U7ZG36"/>
<feature type="region of interest" description="Disordered" evidence="5">
    <location>
        <begin position="149"/>
        <end position="173"/>
    </location>
</feature>
<dbReference type="InterPro" id="IPR001841">
    <property type="entry name" value="Znf_RING"/>
</dbReference>
<evidence type="ECO:0000259" key="6">
    <source>
        <dbReference type="PROSITE" id="PS50089"/>
    </source>
</evidence>
<proteinExistence type="predicted"/>
<evidence type="ECO:0000256" key="1">
    <source>
        <dbReference type="ARBA" id="ARBA00022723"/>
    </source>
</evidence>
<dbReference type="InterPro" id="IPR013083">
    <property type="entry name" value="Znf_RING/FYVE/PHD"/>
</dbReference>
<dbReference type="OrthoDB" id="6105938at2759"/>
<accession>A0A1U7ZG36</accession>
<dbReference type="AlphaFoldDB" id="A0A1U7ZG36"/>
<evidence type="ECO:0000256" key="5">
    <source>
        <dbReference type="SAM" id="MobiDB-lite"/>
    </source>
</evidence>
<dbReference type="Gene3D" id="3.30.40.10">
    <property type="entry name" value="Zinc/RING finger domain, C3HC4 (zinc finger)"/>
    <property type="match status" value="1"/>
</dbReference>
<sequence length="236" mass="26042">MSTLGLKRPLKGYVRDARRRKMVLDVDLNDTPPGETRAQEDTSSGVGHQDVGTSQQGGGVLPPAPIDVEAIDDDVLISSPRSFAEARNKSRRNQGVMVILDEDSEVHQGSSEEPITRLALNSYNKRRRVPPNQTIINCELYINLEGSHSAKRKNDVKPPELPRPSAPPPPKEPTFSCPVCMGPLVEEMSTKCGHIFCKKCIKAAIQAQSKCPTCRRKLTMKDMIRVYLPATSSQLI</sequence>
<keyword evidence="7" id="KW-1185">Reference proteome</keyword>
<dbReference type="SMART" id="SM00184">
    <property type="entry name" value="RING"/>
    <property type="match status" value="1"/>
</dbReference>
<dbReference type="PANTHER" id="PTHR47094:SF1">
    <property type="entry name" value="RING-TYPE E3 UBIQUITIN TRANSFERASE"/>
    <property type="match status" value="1"/>
</dbReference>
<dbReference type="FunCoup" id="A0A1U7ZG36">
    <property type="interactions" value="3242"/>
</dbReference>
<dbReference type="PROSITE" id="PS00518">
    <property type="entry name" value="ZF_RING_1"/>
    <property type="match status" value="1"/>
</dbReference>
<dbReference type="Pfam" id="PF13923">
    <property type="entry name" value="zf-C3HC4_2"/>
    <property type="match status" value="1"/>
</dbReference>
<dbReference type="GeneID" id="104590197"/>
<dbReference type="PROSITE" id="PS50089">
    <property type="entry name" value="ZF_RING_2"/>
    <property type="match status" value="1"/>
</dbReference>
<dbReference type="eggNOG" id="KOG0320">
    <property type="taxonomic scope" value="Eukaryota"/>
</dbReference>
<keyword evidence="2 4" id="KW-0863">Zinc-finger</keyword>
<reference evidence="8" key="1">
    <citation type="submission" date="2025-08" db="UniProtKB">
        <authorList>
            <consortium name="RefSeq"/>
        </authorList>
    </citation>
    <scope>IDENTIFICATION</scope>
</reference>
<dbReference type="GO" id="GO:0061630">
    <property type="term" value="F:ubiquitin protein ligase activity"/>
    <property type="evidence" value="ECO:0007669"/>
    <property type="project" value="InterPro"/>
</dbReference>
<organism evidence="7 8">
    <name type="scientific">Nelumbo nucifera</name>
    <name type="common">Sacred lotus</name>
    <dbReference type="NCBI Taxonomy" id="4432"/>
    <lineage>
        <taxon>Eukaryota</taxon>
        <taxon>Viridiplantae</taxon>
        <taxon>Streptophyta</taxon>
        <taxon>Embryophyta</taxon>
        <taxon>Tracheophyta</taxon>
        <taxon>Spermatophyta</taxon>
        <taxon>Magnoliopsida</taxon>
        <taxon>Proteales</taxon>
        <taxon>Nelumbonaceae</taxon>
        <taxon>Nelumbo</taxon>
    </lineage>
</organism>
<evidence type="ECO:0000256" key="4">
    <source>
        <dbReference type="PROSITE-ProRule" id="PRU00175"/>
    </source>
</evidence>
<dbReference type="KEGG" id="nnu:104590197"/>
<dbReference type="GO" id="GO:0005634">
    <property type="term" value="C:nucleus"/>
    <property type="evidence" value="ECO:0000318"/>
    <property type="project" value="GO_Central"/>
</dbReference>